<organism evidence="9 10">
    <name type="scientific">Streptomyces nigrescens</name>
    <dbReference type="NCBI Taxonomy" id="1920"/>
    <lineage>
        <taxon>Bacteria</taxon>
        <taxon>Bacillati</taxon>
        <taxon>Actinomycetota</taxon>
        <taxon>Actinomycetes</taxon>
        <taxon>Kitasatosporales</taxon>
        <taxon>Streptomycetaceae</taxon>
        <taxon>Streptomyces</taxon>
    </lineage>
</organism>
<keyword evidence="8" id="KW-0732">Signal</keyword>
<feature type="transmembrane region" description="Helical" evidence="7">
    <location>
        <begin position="33"/>
        <end position="51"/>
    </location>
</feature>
<comment type="subcellular location">
    <subcellularLocation>
        <location evidence="1">Cell membrane</location>
        <topology evidence="1">Multi-pass membrane protein</topology>
    </subcellularLocation>
</comment>
<reference evidence="9 10" key="1">
    <citation type="submission" date="2022-12" db="EMBL/GenBank/DDBJ databases">
        <authorList>
            <person name="Ruckert C."/>
            <person name="Busche T."/>
            <person name="Kalinowski J."/>
            <person name="Wittmann C."/>
        </authorList>
    </citation>
    <scope>NUCLEOTIDE SEQUENCE [LARGE SCALE GENOMIC DNA]</scope>
    <source>
        <strain evidence="9 10">DSM 40276</strain>
    </source>
</reference>
<protein>
    <submittedName>
        <fullName evidence="9">ABC transporter permease</fullName>
    </submittedName>
</protein>
<dbReference type="GeneID" id="301331184"/>
<keyword evidence="5 7" id="KW-0472">Membrane</keyword>
<feature type="region of interest" description="Disordered" evidence="6">
    <location>
        <begin position="367"/>
        <end position="391"/>
    </location>
</feature>
<keyword evidence="2" id="KW-1003">Cell membrane</keyword>
<sequence length="401" mass="40863">MVYALAILVTILSVAAASAGRPSYVSPTNVSNILDQTALLGILVITSTIVLISGNFDLSVGSVAALGAAVCLAAMPPLGFWGAFLLALAAGAGVGLFNGIVVQFVGINAFIVTLGTLTAVRGLVLILTDGRTVTAGEGSARDALRALDDGRFVTPNLYLVVALALFAVAGVRAWSVRRKPGGWTTPAVLAPALAGLVVAALSPVLILTVELTERAVYLFVFVALAGLVMRYTAVGRRLYACGGNAEAARLSGVSVNRYKVVAFILNGTAAALVGVLFASRLGSINPTGLSGFELTALAAAILGGTSLFGGLGSVVKSLVGALILVTLANGFNILNLGANFQGLIEGIVLITAAGMYTIALRRQQSSRIGSHEEPAPAELPPPPTLVPAAPELAAVRREARQ</sequence>
<feature type="chain" id="PRO_5046526441" evidence="8">
    <location>
        <begin position="20"/>
        <end position="401"/>
    </location>
</feature>
<keyword evidence="3 7" id="KW-0812">Transmembrane</keyword>
<feature type="transmembrane region" description="Helical" evidence="7">
    <location>
        <begin position="187"/>
        <end position="209"/>
    </location>
</feature>
<feature type="transmembrane region" description="Helical" evidence="7">
    <location>
        <begin position="215"/>
        <end position="239"/>
    </location>
</feature>
<feature type="transmembrane region" description="Helical" evidence="7">
    <location>
        <begin position="157"/>
        <end position="175"/>
    </location>
</feature>
<keyword evidence="10" id="KW-1185">Reference proteome</keyword>
<evidence type="ECO:0000313" key="10">
    <source>
        <dbReference type="Proteomes" id="UP001210169"/>
    </source>
</evidence>
<accession>A0ABY7J2F5</accession>
<feature type="transmembrane region" description="Helical" evidence="7">
    <location>
        <begin position="291"/>
        <end position="311"/>
    </location>
</feature>
<evidence type="ECO:0000256" key="2">
    <source>
        <dbReference type="ARBA" id="ARBA00022475"/>
    </source>
</evidence>
<dbReference type="CDD" id="cd06579">
    <property type="entry name" value="TM_PBP1_transp_AraH_like"/>
    <property type="match status" value="1"/>
</dbReference>
<feature type="transmembrane region" description="Helical" evidence="7">
    <location>
        <begin position="340"/>
        <end position="360"/>
    </location>
</feature>
<evidence type="ECO:0000256" key="5">
    <source>
        <dbReference type="ARBA" id="ARBA00023136"/>
    </source>
</evidence>
<evidence type="ECO:0000256" key="4">
    <source>
        <dbReference type="ARBA" id="ARBA00022989"/>
    </source>
</evidence>
<evidence type="ECO:0000313" key="9">
    <source>
        <dbReference type="EMBL" id="WAU03806.1"/>
    </source>
</evidence>
<dbReference type="Proteomes" id="UP001210169">
    <property type="component" value="Chromosome"/>
</dbReference>
<dbReference type="PANTHER" id="PTHR32196">
    <property type="entry name" value="ABC TRANSPORTER PERMEASE PROTEIN YPHD-RELATED-RELATED"/>
    <property type="match status" value="1"/>
</dbReference>
<feature type="transmembrane region" description="Helical" evidence="7">
    <location>
        <begin position="260"/>
        <end position="279"/>
    </location>
</feature>
<evidence type="ECO:0000256" key="7">
    <source>
        <dbReference type="SAM" id="Phobius"/>
    </source>
</evidence>
<proteinExistence type="predicted"/>
<feature type="signal peptide" evidence="8">
    <location>
        <begin position="1"/>
        <end position="19"/>
    </location>
</feature>
<feature type="transmembrane region" description="Helical" evidence="7">
    <location>
        <begin position="58"/>
        <end position="75"/>
    </location>
</feature>
<evidence type="ECO:0000256" key="8">
    <source>
        <dbReference type="SAM" id="SignalP"/>
    </source>
</evidence>
<evidence type="ECO:0000256" key="3">
    <source>
        <dbReference type="ARBA" id="ARBA00022692"/>
    </source>
</evidence>
<keyword evidence="4 7" id="KW-1133">Transmembrane helix</keyword>
<evidence type="ECO:0000256" key="6">
    <source>
        <dbReference type="SAM" id="MobiDB-lite"/>
    </source>
</evidence>
<dbReference type="EMBL" id="CP114203">
    <property type="protein sequence ID" value="WAU03806.1"/>
    <property type="molecule type" value="Genomic_DNA"/>
</dbReference>
<feature type="transmembrane region" description="Helical" evidence="7">
    <location>
        <begin position="109"/>
        <end position="128"/>
    </location>
</feature>
<name>A0ABY7J2F5_STRNI</name>
<evidence type="ECO:0000256" key="1">
    <source>
        <dbReference type="ARBA" id="ARBA00004651"/>
    </source>
</evidence>
<gene>
    <name evidence="9" type="ORF">STRNI_001996</name>
</gene>
<dbReference type="Pfam" id="PF02653">
    <property type="entry name" value="BPD_transp_2"/>
    <property type="match status" value="1"/>
</dbReference>
<dbReference type="InterPro" id="IPR001851">
    <property type="entry name" value="ABC_transp_permease"/>
</dbReference>
<dbReference type="PANTHER" id="PTHR32196:SF72">
    <property type="entry name" value="RIBOSE IMPORT PERMEASE PROTEIN RBSC"/>
    <property type="match status" value="1"/>
</dbReference>
<dbReference type="RefSeq" id="WP_277411013.1">
    <property type="nucleotide sequence ID" value="NZ_CP114203.1"/>
</dbReference>